<evidence type="ECO:0000256" key="5">
    <source>
        <dbReference type="ARBA" id="ARBA00019425"/>
    </source>
</evidence>
<dbReference type="RefSeq" id="WP_121440800.1">
    <property type="nucleotide sequence ID" value="NZ_RCDA01000001.1"/>
</dbReference>
<organism evidence="16 17">
    <name type="scientific">Alkalispirillum mobile</name>
    <dbReference type="NCBI Taxonomy" id="85925"/>
    <lineage>
        <taxon>Bacteria</taxon>
        <taxon>Pseudomonadati</taxon>
        <taxon>Pseudomonadota</taxon>
        <taxon>Gammaproteobacteria</taxon>
        <taxon>Chromatiales</taxon>
        <taxon>Ectothiorhodospiraceae</taxon>
        <taxon>Alkalispirillum</taxon>
    </lineage>
</organism>
<keyword evidence="11" id="KW-0249">Electron transport</keyword>
<accession>A0A498CB76</accession>
<evidence type="ECO:0000256" key="10">
    <source>
        <dbReference type="ARBA" id="ARBA00022723"/>
    </source>
</evidence>
<keyword evidence="6" id="KW-0813">Transport</keyword>
<keyword evidence="14 15" id="KW-0472">Membrane</keyword>
<protein>
    <recommendedName>
        <fullName evidence="5">Succinate dehydrogenase hydrophobic membrane anchor subunit</fullName>
    </recommendedName>
</protein>
<feature type="transmembrane region" description="Helical" evidence="15">
    <location>
        <begin position="25"/>
        <end position="45"/>
    </location>
</feature>
<comment type="cofactor">
    <cofactor evidence="1">
        <name>heme</name>
        <dbReference type="ChEBI" id="CHEBI:30413"/>
    </cofactor>
</comment>
<dbReference type="NCBIfam" id="TIGR02968">
    <property type="entry name" value="succ_dehyd_anc"/>
    <property type="match status" value="1"/>
</dbReference>
<dbReference type="Pfam" id="PF01127">
    <property type="entry name" value="Sdh_cyt"/>
    <property type="match status" value="1"/>
</dbReference>
<evidence type="ECO:0000256" key="15">
    <source>
        <dbReference type="SAM" id="Phobius"/>
    </source>
</evidence>
<dbReference type="InterPro" id="IPR000701">
    <property type="entry name" value="SuccDH_FuR_B_TM-su"/>
</dbReference>
<evidence type="ECO:0000256" key="12">
    <source>
        <dbReference type="ARBA" id="ARBA00022989"/>
    </source>
</evidence>
<feature type="transmembrane region" description="Helical" evidence="15">
    <location>
        <begin position="57"/>
        <end position="79"/>
    </location>
</feature>
<dbReference type="AlphaFoldDB" id="A0A498CB76"/>
<reference evidence="16 17" key="1">
    <citation type="submission" date="2018-10" db="EMBL/GenBank/DDBJ databases">
        <title>Genomic Encyclopedia of Type Strains, Phase IV (KMG-IV): sequencing the most valuable type-strain genomes for metagenomic binning, comparative biology and taxonomic classification.</title>
        <authorList>
            <person name="Goeker M."/>
        </authorList>
    </citation>
    <scope>NUCLEOTIDE SEQUENCE [LARGE SCALE GENOMIC DNA]</scope>
    <source>
        <strain evidence="16 17">DSM 12769</strain>
    </source>
</reference>
<keyword evidence="12 15" id="KW-1133">Transmembrane helix</keyword>
<keyword evidence="10" id="KW-0479">Metal-binding</keyword>
<keyword evidence="9 15" id="KW-0812">Transmembrane</keyword>
<evidence type="ECO:0000256" key="13">
    <source>
        <dbReference type="ARBA" id="ARBA00023004"/>
    </source>
</evidence>
<evidence type="ECO:0000256" key="4">
    <source>
        <dbReference type="ARBA" id="ARBA00005163"/>
    </source>
</evidence>
<dbReference type="InterPro" id="IPR034804">
    <property type="entry name" value="SQR/QFR_C/D"/>
</dbReference>
<keyword evidence="13" id="KW-0408">Iron</keyword>
<dbReference type="GO" id="GO:0016020">
    <property type="term" value="C:membrane"/>
    <property type="evidence" value="ECO:0007669"/>
    <property type="project" value="UniProtKB-SubCell"/>
</dbReference>
<proteinExistence type="predicted"/>
<dbReference type="GO" id="GO:0020037">
    <property type="term" value="F:heme binding"/>
    <property type="evidence" value="ECO:0007669"/>
    <property type="project" value="InterPro"/>
</dbReference>
<evidence type="ECO:0000313" key="17">
    <source>
        <dbReference type="Proteomes" id="UP000275461"/>
    </source>
</evidence>
<feature type="transmembrane region" description="Helical" evidence="15">
    <location>
        <begin position="99"/>
        <end position="125"/>
    </location>
</feature>
<evidence type="ECO:0000256" key="14">
    <source>
        <dbReference type="ARBA" id="ARBA00023136"/>
    </source>
</evidence>
<keyword evidence="17" id="KW-1185">Reference proteome</keyword>
<dbReference type="CDD" id="cd03495">
    <property type="entry name" value="SQR_TypeC_SdhD_like"/>
    <property type="match status" value="1"/>
</dbReference>
<gene>
    <name evidence="16" type="ORF">DFR31_0193</name>
</gene>
<evidence type="ECO:0000256" key="11">
    <source>
        <dbReference type="ARBA" id="ARBA00022982"/>
    </source>
</evidence>
<keyword evidence="8" id="KW-0349">Heme</keyword>
<dbReference type="OrthoDB" id="9809280at2"/>
<comment type="pathway">
    <text evidence="4">Carbohydrate metabolism; tricarboxylic acid cycle.</text>
</comment>
<comment type="caution">
    <text evidence="16">The sequence shown here is derived from an EMBL/GenBank/DDBJ whole genome shotgun (WGS) entry which is preliminary data.</text>
</comment>
<dbReference type="Proteomes" id="UP000275461">
    <property type="component" value="Unassembled WGS sequence"/>
</dbReference>
<evidence type="ECO:0000256" key="6">
    <source>
        <dbReference type="ARBA" id="ARBA00022448"/>
    </source>
</evidence>
<evidence type="ECO:0000256" key="3">
    <source>
        <dbReference type="ARBA" id="ARBA00004141"/>
    </source>
</evidence>
<comment type="subcellular location">
    <subcellularLocation>
        <location evidence="3">Membrane</location>
        <topology evidence="3">Multi-pass membrane protein</topology>
    </subcellularLocation>
</comment>
<evidence type="ECO:0000256" key="2">
    <source>
        <dbReference type="ARBA" id="ARBA00004050"/>
    </source>
</evidence>
<dbReference type="Gene3D" id="1.20.1300.10">
    <property type="entry name" value="Fumarate reductase/succinate dehydrogenase, transmembrane subunit"/>
    <property type="match status" value="1"/>
</dbReference>
<dbReference type="InterPro" id="IPR014312">
    <property type="entry name" value="Succ_DH_anchor"/>
</dbReference>
<evidence type="ECO:0000256" key="9">
    <source>
        <dbReference type="ARBA" id="ARBA00022692"/>
    </source>
</evidence>
<sequence>MSSYRSNIKQAQGLGSAKEGVGHWWLQRVTAVALVPLMLWLAFGIARYSGAGYEATVAWVSNPTTTVLWVLALGMLFWHAKLGLQVVIEDYVHDEKAKFASLIAMKFITVLLAAIAILAVLRVALGS</sequence>
<dbReference type="SUPFAM" id="SSF81343">
    <property type="entry name" value="Fumarate reductase respiratory complex transmembrane subunits"/>
    <property type="match status" value="1"/>
</dbReference>
<evidence type="ECO:0000256" key="7">
    <source>
        <dbReference type="ARBA" id="ARBA00022532"/>
    </source>
</evidence>
<evidence type="ECO:0000313" key="16">
    <source>
        <dbReference type="EMBL" id="RLK50300.1"/>
    </source>
</evidence>
<dbReference type="UniPathway" id="UPA00223"/>
<dbReference type="GO" id="GO:0006099">
    <property type="term" value="P:tricarboxylic acid cycle"/>
    <property type="evidence" value="ECO:0007669"/>
    <property type="project" value="UniProtKB-UniPathway"/>
</dbReference>
<comment type="function">
    <text evidence="2">Membrane-anchoring subunit of succinate dehydrogenase (SDH).</text>
</comment>
<dbReference type="EMBL" id="RCDA01000001">
    <property type="protein sequence ID" value="RLK50300.1"/>
    <property type="molecule type" value="Genomic_DNA"/>
</dbReference>
<name>A0A498CB76_9GAMM</name>
<evidence type="ECO:0000256" key="8">
    <source>
        <dbReference type="ARBA" id="ARBA00022617"/>
    </source>
</evidence>
<dbReference type="GO" id="GO:0046872">
    <property type="term" value="F:metal ion binding"/>
    <property type="evidence" value="ECO:0007669"/>
    <property type="project" value="UniProtKB-KW"/>
</dbReference>
<keyword evidence="7" id="KW-0816">Tricarboxylic acid cycle</keyword>
<evidence type="ECO:0000256" key="1">
    <source>
        <dbReference type="ARBA" id="ARBA00001971"/>
    </source>
</evidence>